<comment type="catalytic activity">
    <reaction evidence="21">
        <text>(6R)-5,10-methylenetetrahydrofolyl-(gamma-L-Glu)(n) + L-glutamate + ATP = (6R)-5,10-methylenetetrahydrofolyl-(gamma-L-Glu)(n+1) + ADP + phosphate + H(+)</text>
        <dbReference type="Rhea" id="RHEA:51912"/>
        <dbReference type="Rhea" id="RHEA-COMP:13257"/>
        <dbReference type="Rhea" id="RHEA-COMP:13258"/>
        <dbReference type="ChEBI" id="CHEBI:15378"/>
        <dbReference type="ChEBI" id="CHEBI:29985"/>
        <dbReference type="ChEBI" id="CHEBI:30616"/>
        <dbReference type="ChEBI" id="CHEBI:43474"/>
        <dbReference type="ChEBI" id="CHEBI:136572"/>
        <dbReference type="ChEBI" id="CHEBI:456216"/>
        <dbReference type="EC" id="6.3.2.17"/>
    </reaction>
</comment>
<dbReference type="GO" id="GO:0046656">
    <property type="term" value="P:folic acid biosynthetic process"/>
    <property type="evidence" value="ECO:0007669"/>
    <property type="project" value="UniProtKB-KW"/>
</dbReference>
<name>A0A4R2L2V1_9GAMM</name>
<dbReference type="EC" id="6.3.2.12" evidence="7"/>
<comment type="function">
    <text evidence="2">Functions in two distinct reactions of the de novo folate biosynthetic pathway. Catalyzes the addition of a glutamate residue to dihydropteroate (7,8-dihydropteroate or H2Pte) to form dihydrofolate (7,8-dihydrofolate monoglutamate or H2Pte-Glu). Also catalyzes successive additions of L-glutamate to tetrahydrofolate or 10-formyltetrahydrofolate or 5,10-methylenetetrahydrofolate, leading to folylpolyglutamate derivatives.</text>
</comment>
<keyword evidence="27" id="KW-1185">Reference proteome</keyword>
<dbReference type="FunFam" id="3.40.1190.10:FF:000004">
    <property type="entry name" value="Dihydrofolate synthase/folylpolyglutamate synthase"/>
    <property type="match status" value="1"/>
</dbReference>
<evidence type="ECO:0000256" key="6">
    <source>
        <dbReference type="ARBA" id="ARBA00011245"/>
    </source>
</evidence>
<dbReference type="Gene3D" id="3.40.1190.10">
    <property type="entry name" value="Mur-like, catalytic domain"/>
    <property type="match status" value="1"/>
</dbReference>
<dbReference type="SUPFAM" id="SSF53244">
    <property type="entry name" value="MurD-like peptide ligases, peptide-binding domain"/>
    <property type="match status" value="1"/>
</dbReference>
<comment type="catalytic activity">
    <reaction evidence="20">
        <text>10-formyltetrahydrofolyl-(gamma-L-Glu)(n) + L-glutamate + ATP = 10-formyltetrahydrofolyl-(gamma-L-Glu)(n+1) + ADP + phosphate + H(+)</text>
        <dbReference type="Rhea" id="RHEA:51904"/>
        <dbReference type="Rhea" id="RHEA-COMP:13088"/>
        <dbReference type="Rhea" id="RHEA-COMP:14300"/>
        <dbReference type="ChEBI" id="CHEBI:15378"/>
        <dbReference type="ChEBI" id="CHEBI:29985"/>
        <dbReference type="ChEBI" id="CHEBI:30616"/>
        <dbReference type="ChEBI" id="CHEBI:43474"/>
        <dbReference type="ChEBI" id="CHEBI:134413"/>
        <dbReference type="ChEBI" id="CHEBI:456216"/>
        <dbReference type="EC" id="6.3.2.17"/>
    </reaction>
</comment>
<keyword evidence="13 23" id="KW-0067">ATP-binding</keyword>
<evidence type="ECO:0000256" key="19">
    <source>
        <dbReference type="ARBA" id="ARBA00047493"/>
    </source>
</evidence>
<comment type="pathway">
    <text evidence="4">Cofactor biosynthesis; tetrahydrofolylpolyglutamate biosynthesis.</text>
</comment>
<dbReference type="InterPro" id="IPR036565">
    <property type="entry name" value="Mur-like_cat_sf"/>
</dbReference>
<dbReference type="InterPro" id="IPR013221">
    <property type="entry name" value="Mur_ligase_cen"/>
</dbReference>
<dbReference type="OrthoDB" id="9809356at2"/>
<evidence type="ECO:0000313" key="26">
    <source>
        <dbReference type="EMBL" id="TCO80814.1"/>
    </source>
</evidence>
<reference evidence="26 27" key="1">
    <citation type="submission" date="2019-03" db="EMBL/GenBank/DDBJ databases">
        <title>Genomic Encyclopedia of Type Strains, Phase IV (KMG-IV): sequencing the most valuable type-strain genomes for metagenomic binning, comparative biology and taxonomic classification.</title>
        <authorList>
            <person name="Goeker M."/>
        </authorList>
    </citation>
    <scope>NUCLEOTIDE SEQUENCE [LARGE SCALE GENOMIC DNA]</scope>
    <source>
        <strain evidence="26 27">DSM 25287</strain>
    </source>
</reference>
<evidence type="ECO:0000256" key="22">
    <source>
        <dbReference type="ARBA" id="ARBA00049161"/>
    </source>
</evidence>
<evidence type="ECO:0000256" key="16">
    <source>
        <dbReference type="ARBA" id="ARBA00030048"/>
    </source>
</evidence>
<evidence type="ECO:0000256" key="2">
    <source>
        <dbReference type="ARBA" id="ARBA00002714"/>
    </source>
</evidence>
<evidence type="ECO:0000256" key="4">
    <source>
        <dbReference type="ARBA" id="ARBA00005150"/>
    </source>
</evidence>
<evidence type="ECO:0000256" key="1">
    <source>
        <dbReference type="ARBA" id="ARBA00001946"/>
    </source>
</evidence>
<evidence type="ECO:0000259" key="24">
    <source>
        <dbReference type="Pfam" id="PF02875"/>
    </source>
</evidence>
<dbReference type="NCBIfam" id="NF008101">
    <property type="entry name" value="PRK10846.1"/>
    <property type="match status" value="1"/>
</dbReference>
<evidence type="ECO:0000256" key="18">
    <source>
        <dbReference type="ARBA" id="ARBA00032510"/>
    </source>
</evidence>
<protein>
    <recommendedName>
        <fullName evidence="9">Dihydrofolate synthase/folylpolyglutamate synthase</fullName>
        <ecNumber evidence="7">6.3.2.12</ecNumber>
        <ecNumber evidence="8">6.3.2.17</ecNumber>
    </recommendedName>
    <alternativeName>
        <fullName evidence="18">Folylpoly-gamma-glutamate synthetase-dihydrofolate synthetase</fullName>
    </alternativeName>
    <alternativeName>
        <fullName evidence="16">Folylpolyglutamate synthetase</fullName>
    </alternativeName>
    <alternativeName>
        <fullName evidence="17">Tetrahydrofolylpolyglutamate synthase</fullName>
    </alternativeName>
</protein>
<dbReference type="PIRSF" id="PIRSF001563">
    <property type="entry name" value="Folylpolyglu_synth"/>
    <property type="match status" value="1"/>
</dbReference>
<dbReference type="GO" id="GO:0046872">
    <property type="term" value="F:metal ion binding"/>
    <property type="evidence" value="ECO:0007669"/>
    <property type="project" value="UniProtKB-KW"/>
</dbReference>
<evidence type="ECO:0000256" key="17">
    <source>
        <dbReference type="ARBA" id="ARBA00030592"/>
    </source>
</evidence>
<dbReference type="NCBIfam" id="TIGR01499">
    <property type="entry name" value="folC"/>
    <property type="match status" value="1"/>
</dbReference>
<gene>
    <name evidence="26" type="ORF">EV699_11115</name>
</gene>
<dbReference type="GO" id="GO:0046654">
    <property type="term" value="P:tetrahydrofolate biosynthetic process"/>
    <property type="evidence" value="ECO:0007669"/>
    <property type="project" value="UniProtKB-UniPathway"/>
</dbReference>
<keyword evidence="15" id="KW-0289">Folate biosynthesis</keyword>
<keyword evidence="12 23" id="KW-0547">Nucleotide-binding</keyword>
<keyword evidence="11" id="KW-0479">Metal-binding</keyword>
<dbReference type="PANTHER" id="PTHR11136">
    <property type="entry name" value="FOLYLPOLYGLUTAMATE SYNTHASE-RELATED"/>
    <property type="match status" value="1"/>
</dbReference>
<dbReference type="EMBL" id="SLWY01000011">
    <property type="protein sequence ID" value="TCO80814.1"/>
    <property type="molecule type" value="Genomic_DNA"/>
</dbReference>
<sequence>MPRFTCLADWLGWQERLHPVGIDLGLERVRAVAERLGVLRPAPVVITVGGTNGKGSTVAVLDAVLRAAGYRVGAYLSPHLLRYNERVRLRGREVDDEALCAAFAAVDAARGEISLTYFEFGTLAALWLFVRSGLDVVVLEVGLGGRLDAVNVVDADAAIVTSIGIDHVEYLGPDRDSIGFEKAGIFRAGRPAICADPVPPGRLLAHAAAVGASLLQVGRDYGWARDANGWTWWGGGTCHADLPPPGLSGAHQFGNAAAALAALAALSARLPVAPGAIAEGISKPMINGRFQIDAGAVEWIFDVTHNPHGATALAAALRARPCAGRTLVLLGLLADKDAAGFAEALAVPVAVWCCAGLAGARGRSGEALAAAIGEAGGDAARLVAADVPAACAQLAAVAQPGDRVVVTGSFHTVAEALVARGVV</sequence>
<dbReference type="Pfam" id="PF08245">
    <property type="entry name" value="Mur_ligase_M"/>
    <property type="match status" value="1"/>
</dbReference>
<evidence type="ECO:0000256" key="9">
    <source>
        <dbReference type="ARBA" id="ARBA00019357"/>
    </source>
</evidence>
<evidence type="ECO:0000256" key="21">
    <source>
        <dbReference type="ARBA" id="ARBA00049035"/>
    </source>
</evidence>
<keyword evidence="14" id="KW-0460">Magnesium</keyword>
<dbReference type="RefSeq" id="WP_132542507.1">
    <property type="nucleotide sequence ID" value="NZ_SLWY01000011.1"/>
</dbReference>
<dbReference type="GO" id="GO:0004326">
    <property type="term" value="F:tetrahydrofolylpolyglutamate synthase activity"/>
    <property type="evidence" value="ECO:0007669"/>
    <property type="project" value="UniProtKB-EC"/>
</dbReference>
<organism evidence="26 27">
    <name type="scientific">Plasticicumulans lactativorans</name>
    <dbReference type="NCBI Taxonomy" id="1133106"/>
    <lineage>
        <taxon>Bacteria</taxon>
        <taxon>Pseudomonadati</taxon>
        <taxon>Pseudomonadota</taxon>
        <taxon>Gammaproteobacteria</taxon>
        <taxon>Candidatus Competibacteraceae</taxon>
        <taxon>Plasticicumulans</taxon>
    </lineage>
</organism>
<evidence type="ECO:0000256" key="13">
    <source>
        <dbReference type="ARBA" id="ARBA00022840"/>
    </source>
</evidence>
<evidence type="ECO:0000256" key="23">
    <source>
        <dbReference type="PIRNR" id="PIRNR001563"/>
    </source>
</evidence>
<dbReference type="InterPro" id="IPR004101">
    <property type="entry name" value="Mur_ligase_C"/>
</dbReference>
<accession>A0A4R2L2V1</accession>
<evidence type="ECO:0000259" key="25">
    <source>
        <dbReference type="Pfam" id="PF08245"/>
    </source>
</evidence>
<evidence type="ECO:0000256" key="8">
    <source>
        <dbReference type="ARBA" id="ARBA00013025"/>
    </source>
</evidence>
<evidence type="ECO:0000256" key="15">
    <source>
        <dbReference type="ARBA" id="ARBA00022909"/>
    </source>
</evidence>
<dbReference type="PANTHER" id="PTHR11136:SF0">
    <property type="entry name" value="DIHYDROFOLATE SYNTHETASE-RELATED"/>
    <property type="match status" value="1"/>
</dbReference>
<feature type="domain" description="Mur ligase C-terminal" evidence="24">
    <location>
        <begin position="288"/>
        <end position="410"/>
    </location>
</feature>
<dbReference type="InterPro" id="IPR001645">
    <property type="entry name" value="Folylpolyglutamate_synth"/>
</dbReference>
<dbReference type="EC" id="6.3.2.17" evidence="8"/>
<evidence type="ECO:0000256" key="14">
    <source>
        <dbReference type="ARBA" id="ARBA00022842"/>
    </source>
</evidence>
<dbReference type="Proteomes" id="UP000295765">
    <property type="component" value="Unassembled WGS sequence"/>
</dbReference>
<evidence type="ECO:0000256" key="12">
    <source>
        <dbReference type="ARBA" id="ARBA00022741"/>
    </source>
</evidence>
<evidence type="ECO:0000256" key="5">
    <source>
        <dbReference type="ARBA" id="ARBA00008276"/>
    </source>
</evidence>
<dbReference type="UniPathway" id="UPA00077">
    <property type="reaction ID" value="UER00157"/>
</dbReference>
<dbReference type="GO" id="GO:0005524">
    <property type="term" value="F:ATP binding"/>
    <property type="evidence" value="ECO:0007669"/>
    <property type="project" value="UniProtKB-KW"/>
</dbReference>
<comment type="pathway">
    <text evidence="3">Cofactor biosynthesis; tetrahydrofolate biosynthesis; 7,8-dihydrofolate from 2-amino-4-hydroxy-6-hydroxymethyl-7,8-dihydropteridine diphosphate and 4-aminobenzoate: step 2/2.</text>
</comment>
<evidence type="ECO:0000256" key="11">
    <source>
        <dbReference type="ARBA" id="ARBA00022723"/>
    </source>
</evidence>
<evidence type="ECO:0000256" key="3">
    <source>
        <dbReference type="ARBA" id="ARBA00004799"/>
    </source>
</evidence>
<dbReference type="InterPro" id="IPR036615">
    <property type="entry name" value="Mur_ligase_C_dom_sf"/>
</dbReference>
<dbReference type="Pfam" id="PF02875">
    <property type="entry name" value="Mur_ligase_C"/>
    <property type="match status" value="1"/>
</dbReference>
<comment type="catalytic activity">
    <reaction evidence="19">
        <text>(6S)-5,6,7,8-tetrahydrofolyl-(gamma-L-Glu)(n) + L-glutamate + ATP = (6S)-5,6,7,8-tetrahydrofolyl-(gamma-L-Glu)(n+1) + ADP + phosphate + H(+)</text>
        <dbReference type="Rhea" id="RHEA:10580"/>
        <dbReference type="Rhea" id="RHEA-COMP:14738"/>
        <dbReference type="Rhea" id="RHEA-COMP:14740"/>
        <dbReference type="ChEBI" id="CHEBI:15378"/>
        <dbReference type="ChEBI" id="CHEBI:29985"/>
        <dbReference type="ChEBI" id="CHEBI:30616"/>
        <dbReference type="ChEBI" id="CHEBI:43474"/>
        <dbReference type="ChEBI" id="CHEBI:141005"/>
        <dbReference type="ChEBI" id="CHEBI:456216"/>
        <dbReference type="EC" id="6.3.2.17"/>
    </reaction>
</comment>
<evidence type="ECO:0000313" key="27">
    <source>
        <dbReference type="Proteomes" id="UP000295765"/>
    </source>
</evidence>
<evidence type="ECO:0000256" key="10">
    <source>
        <dbReference type="ARBA" id="ARBA00022598"/>
    </source>
</evidence>
<comment type="subunit">
    <text evidence="6">Monomer.</text>
</comment>
<evidence type="ECO:0000256" key="20">
    <source>
        <dbReference type="ARBA" id="ARBA00047808"/>
    </source>
</evidence>
<dbReference type="Gene3D" id="3.90.190.20">
    <property type="entry name" value="Mur ligase, C-terminal domain"/>
    <property type="match status" value="1"/>
</dbReference>
<comment type="similarity">
    <text evidence="5 23">Belongs to the folylpolyglutamate synthase family.</text>
</comment>
<dbReference type="GO" id="GO:0005737">
    <property type="term" value="C:cytoplasm"/>
    <property type="evidence" value="ECO:0007669"/>
    <property type="project" value="TreeGrafter"/>
</dbReference>
<dbReference type="GO" id="GO:0008841">
    <property type="term" value="F:dihydrofolate synthase activity"/>
    <property type="evidence" value="ECO:0007669"/>
    <property type="project" value="UniProtKB-EC"/>
</dbReference>
<keyword evidence="10 23" id="KW-0436">Ligase</keyword>
<comment type="catalytic activity">
    <reaction evidence="22">
        <text>7,8-dihydropteroate + L-glutamate + ATP = 7,8-dihydrofolate + ADP + phosphate + H(+)</text>
        <dbReference type="Rhea" id="RHEA:23584"/>
        <dbReference type="ChEBI" id="CHEBI:15378"/>
        <dbReference type="ChEBI" id="CHEBI:17839"/>
        <dbReference type="ChEBI" id="CHEBI:29985"/>
        <dbReference type="ChEBI" id="CHEBI:30616"/>
        <dbReference type="ChEBI" id="CHEBI:43474"/>
        <dbReference type="ChEBI" id="CHEBI:57451"/>
        <dbReference type="ChEBI" id="CHEBI:456216"/>
        <dbReference type="EC" id="6.3.2.12"/>
    </reaction>
</comment>
<comment type="caution">
    <text evidence="26">The sequence shown here is derived from an EMBL/GenBank/DDBJ whole genome shotgun (WGS) entry which is preliminary data.</text>
</comment>
<evidence type="ECO:0000256" key="7">
    <source>
        <dbReference type="ARBA" id="ARBA00013023"/>
    </source>
</evidence>
<dbReference type="AlphaFoldDB" id="A0A4R2L2V1"/>
<dbReference type="SUPFAM" id="SSF53623">
    <property type="entry name" value="MurD-like peptide ligases, catalytic domain"/>
    <property type="match status" value="1"/>
</dbReference>
<feature type="domain" description="Mur ligase central" evidence="25">
    <location>
        <begin position="48"/>
        <end position="188"/>
    </location>
</feature>
<proteinExistence type="inferred from homology"/>
<comment type="cofactor">
    <cofactor evidence="1">
        <name>Mg(2+)</name>
        <dbReference type="ChEBI" id="CHEBI:18420"/>
    </cofactor>
</comment>